<evidence type="ECO:0000256" key="1">
    <source>
        <dbReference type="ARBA" id="ARBA00004429"/>
    </source>
</evidence>
<dbReference type="AlphaFoldDB" id="A0A1H3H5X9"/>
<proteinExistence type="inferred from homology"/>
<evidence type="ECO:0000256" key="7">
    <source>
        <dbReference type="ARBA" id="ARBA00023136"/>
    </source>
</evidence>
<dbReference type="PROSITE" id="PS51257">
    <property type="entry name" value="PROKAR_LIPOPROTEIN"/>
    <property type="match status" value="1"/>
</dbReference>
<accession>A0A1H3H5X9</accession>
<dbReference type="Proteomes" id="UP000199286">
    <property type="component" value="Unassembled WGS sequence"/>
</dbReference>
<protein>
    <recommendedName>
        <fullName evidence="9">TRAP transporter small permease protein</fullName>
    </recommendedName>
</protein>
<feature type="domain" description="Tripartite ATP-independent periplasmic transporters DctQ component" evidence="10">
    <location>
        <begin position="24"/>
        <end position="169"/>
    </location>
</feature>
<dbReference type="STRING" id="321339.SAMN05444340_103214"/>
<dbReference type="EMBL" id="FNPF01000003">
    <property type="protein sequence ID" value="SDY10144.1"/>
    <property type="molecule type" value="Genomic_DNA"/>
</dbReference>
<evidence type="ECO:0000313" key="11">
    <source>
        <dbReference type="EMBL" id="SDY10144.1"/>
    </source>
</evidence>
<comment type="subcellular location">
    <subcellularLocation>
        <location evidence="1 9">Cell inner membrane</location>
        <topology evidence="1 9">Multi-pass membrane protein</topology>
    </subcellularLocation>
</comment>
<gene>
    <name evidence="11" type="ORF">SAMN05444340_103214</name>
</gene>
<evidence type="ECO:0000256" key="3">
    <source>
        <dbReference type="ARBA" id="ARBA00022475"/>
    </source>
</evidence>
<keyword evidence="3" id="KW-1003">Cell membrane</keyword>
<evidence type="ECO:0000256" key="8">
    <source>
        <dbReference type="ARBA" id="ARBA00038436"/>
    </source>
</evidence>
<keyword evidence="4 9" id="KW-0997">Cell inner membrane</keyword>
<dbReference type="InterPro" id="IPR055348">
    <property type="entry name" value="DctQ"/>
</dbReference>
<dbReference type="PANTHER" id="PTHR35011:SF2">
    <property type="entry name" value="2,3-DIKETO-L-GULONATE TRAP TRANSPORTER SMALL PERMEASE PROTEIN YIAM"/>
    <property type="match status" value="1"/>
</dbReference>
<dbReference type="InterPro" id="IPR007387">
    <property type="entry name" value="TRAP_DctQ"/>
</dbReference>
<dbReference type="GO" id="GO:0015740">
    <property type="term" value="P:C4-dicarboxylate transport"/>
    <property type="evidence" value="ECO:0007669"/>
    <property type="project" value="TreeGrafter"/>
</dbReference>
<feature type="transmembrane region" description="Helical" evidence="9">
    <location>
        <begin position="146"/>
        <end position="165"/>
    </location>
</feature>
<feature type="transmembrane region" description="Helical" evidence="9">
    <location>
        <begin position="49"/>
        <end position="66"/>
    </location>
</feature>
<keyword evidence="2 9" id="KW-0813">Transport</keyword>
<keyword evidence="7 9" id="KW-0472">Membrane</keyword>
<dbReference type="RefSeq" id="WP_245710781.1">
    <property type="nucleotide sequence ID" value="NZ_FNPF01000003.1"/>
</dbReference>
<organism evidence="11 12">
    <name type="scientific">Citreimonas salinaria</name>
    <dbReference type="NCBI Taxonomy" id="321339"/>
    <lineage>
        <taxon>Bacteria</taxon>
        <taxon>Pseudomonadati</taxon>
        <taxon>Pseudomonadota</taxon>
        <taxon>Alphaproteobacteria</taxon>
        <taxon>Rhodobacterales</taxon>
        <taxon>Roseobacteraceae</taxon>
        <taxon>Citreimonas</taxon>
    </lineage>
</organism>
<evidence type="ECO:0000313" key="12">
    <source>
        <dbReference type="Proteomes" id="UP000199286"/>
    </source>
</evidence>
<dbReference type="GO" id="GO:0005886">
    <property type="term" value="C:plasma membrane"/>
    <property type="evidence" value="ECO:0007669"/>
    <property type="project" value="UniProtKB-SubCell"/>
</dbReference>
<reference evidence="11 12" key="1">
    <citation type="submission" date="2016-10" db="EMBL/GenBank/DDBJ databases">
        <authorList>
            <person name="de Groot N.N."/>
        </authorList>
    </citation>
    <scope>NUCLEOTIDE SEQUENCE [LARGE SCALE GENOMIC DNA]</scope>
    <source>
        <strain evidence="11 12">DSM 26880</strain>
    </source>
</reference>
<dbReference type="PANTHER" id="PTHR35011">
    <property type="entry name" value="2,3-DIKETO-L-GULONATE TRAP TRANSPORTER SMALL PERMEASE PROTEIN YIAM"/>
    <property type="match status" value="1"/>
</dbReference>
<dbReference type="Pfam" id="PF04290">
    <property type="entry name" value="DctQ"/>
    <property type="match status" value="1"/>
</dbReference>
<comment type="function">
    <text evidence="9">Part of the tripartite ATP-independent periplasmic (TRAP) transport system.</text>
</comment>
<feature type="transmembrane region" description="Helical" evidence="9">
    <location>
        <begin position="7"/>
        <end position="29"/>
    </location>
</feature>
<evidence type="ECO:0000256" key="2">
    <source>
        <dbReference type="ARBA" id="ARBA00022448"/>
    </source>
</evidence>
<dbReference type="GO" id="GO:0022857">
    <property type="term" value="F:transmembrane transporter activity"/>
    <property type="evidence" value="ECO:0007669"/>
    <property type="project" value="UniProtKB-UniRule"/>
</dbReference>
<keyword evidence="6 9" id="KW-1133">Transmembrane helix</keyword>
<comment type="similarity">
    <text evidence="8 9">Belongs to the TRAP transporter small permease family.</text>
</comment>
<evidence type="ECO:0000256" key="4">
    <source>
        <dbReference type="ARBA" id="ARBA00022519"/>
    </source>
</evidence>
<keyword evidence="12" id="KW-1185">Reference proteome</keyword>
<evidence type="ECO:0000256" key="9">
    <source>
        <dbReference type="RuleBase" id="RU369079"/>
    </source>
</evidence>
<comment type="subunit">
    <text evidence="9">The complex comprises the extracytoplasmic solute receptor protein and the two transmembrane proteins.</text>
</comment>
<evidence type="ECO:0000256" key="6">
    <source>
        <dbReference type="ARBA" id="ARBA00022989"/>
    </source>
</evidence>
<keyword evidence="5 9" id="KW-0812">Transmembrane</keyword>
<name>A0A1H3H5X9_9RHOB</name>
<evidence type="ECO:0000256" key="5">
    <source>
        <dbReference type="ARBA" id="ARBA00022692"/>
    </source>
</evidence>
<feature type="transmembrane region" description="Helical" evidence="9">
    <location>
        <begin position="87"/>
        <end position="110"/>
    </location>
</feature>
<evidence type="ECO:0000259" key="10">
    <source>
        <dbReference type="Pfam" id="PF04290"/>
    </source>
</evidence>
<sequence>MTRLSRLYAHVLAIVAGACMALVFGVIFVNSLRRYVSGQSLPWGDELPVYVTIYGVMSGVALACLQDRHIRFAVLLDALSDHARGRLLLAMDAVTCIVGVALAWSGLVFVSRRPQVEASGLIGSAQDLAAATGIEALVWLGRMGTWQFAIVYGGVALALAAALRLSTRAKEI</sequence>